<keyword evidence="5" id="KW-0862">Zinc</keyword>
<dbReference type="GeneID" id="116300303"/>
<dbReference type="Pfam" id="PF02225">
    <property type="entry name" value="PA"/>
    <property type="match status" value="1"/>
</dbReference>
<dbReference type="SMART" id="SM00184">
    <property type="entry name" value="RING"/>
    <property type="match status" value="1"/>
</dbReference>
<dbReference type="GO" id="GO:0006511">
    <property type="term" value="P:ubiquitin-dependent protein catabolic process"/>
    <property type="evidence" value="ECO:0007669"/>
    <property type="project" value="TreeGrafter"/>
</dbReference>
<evidence type="ECO:0000256" key="8">
    <source>
        <dbReference type="PROSITE-ProRule" id="PRU00175"/>
    </source>
</evidence>
<dbReference type="InterPro" id="IPR013083">
    <property type="entry name" value="Znf_RING/FYVE/PHD"/>
</dbReference>
<keyword evidence="11" id="KW-0732">Signal</keyword>
<reference evidence="14" key="1">
    <citation type="submission" date="2025-08" db="UniProtKB">
        <authorList>
            <consortium name="RefSeq"/>
        </authorList>
    </citation>
    <scope>IDENTIFICATION</scope>
    <source>
        <tissue evidence="14">Tentacle</tissue>
    </source>
</reference>
<dbReference type="InterPro" id="IPR001841">
    <property type="entry name" value="Znf_RING"/>
</dbReference>
<evidence type="ECO:0000256" key="1">
    <source>
        <dbReference type="ARBA" id="ARBA00004370"/>
    </source>
</evidence>
<evidence type="ECO:0000256" key="5">
    <source>
        <dbReference type="ARBA" id="ARBA00022833"/>
    </source>
</evidence>
<keyword evidence="6 10" id="KW-1133">Transmembrane helix</keyword>
<dbReference type="Pfam" id="PF13639">
    <property type="entry name" value="zf-RING_2"/>
    <property type="match status" value="1"/>
</dbReference>
<dbReference type="Gene3D" id="3.50.30.30">
    <property type="match status" value="1"/>
</dbReference>
<dbReference type="InterPro" id="IPR003137">
    <property type="entry name" value="PA_domain"/>
</dbReference>
<dbReference type="InterPro" id="IPR051834">
    <property type="entry name" value="RING_finger_E3_ligase"/>
</dbReference>
<feature type="domain" description="RING-type" evidence="12">
    <location>
        <begin position="232"/>
        <end position="274"/>
    </location>
</feature>
<comment type="subcellular location">
    <subcellularLocation>
        <location evidence="1">Membrane</location>
    </subcellularLocation>
</comment>
<dbReference type="PANTHER" id="PTHR45931">
    <property type="entry name" value="SI:CH211-59O9.10"/>
    <property type="match status" value="1"/>
</dbReference>
<dbReference type="SUPFAM" id="SSF57850">
    <property type="entry name" value="RING/U-box"/>
    <property type="match status" value="1"/>
</dbReference>
<proteinExistence type="predicted"/>
<keyword evidence="4 8" id="KW-0863">Zinc-finger</keyword>
<dbReference type="Proteomes" id="UP000515163">
    <property type="component" value="Unplaced"/>
</dbReference>
<accession>A0A6P8IEZ2</accession>
<evidence type="ECO:0000256" key="10">
    <source>
        <dbReference type="SAM" id="Phobius"/>
    </source>
</evidence>
<dbReference type="FunFam" id="3.30.40.10:FF:000824">
    <property type="entry name" value="E3 ubiquitin-protein ligase RNF13"/>
    <property type="match status" value="1"/>
</dbReference>
<dbReference type="GO" id="GO:0005634">
    <property type="term" value="C:nucleus"/>
    <property type="evidence" value="ECO:0007669"/>
    <property type="project" value="TreeGrafter"/>
</dbReference>
<dbReference type="GO" id="GO:0016020">
    <property type="term" value="C:membrane"/>
    <property type="evidence" value="ECO:0007669"/>
    <property type="project" value="UniProtKB-SubCell"/>
</dbReference>
<dbReference type="InParanoid" id="A0A6P8IEZ2"/>
<evidence type="ECO:0000256" key="3">
    <source>
        <dbReference type="ARBA" id="ARBA00022723"/>
    </source>
</evidence>
<evidence type="ECO:0000313" key="14">
    <source>
        <dbReference type="RefSeq" id="XP_031565000.1"/>
    </source>
</evidence>
<feature type="region of interest" description="Disordered" evidence="9">
    <location>
        <begin position="281"/>
        <end position="321"/>
    </location>
</feature>
<evidence type="ECO:0000313" key="13">
    <source>
        <dbReference type="Proteomes" id="UP000515163"/>
    </source>
</evidence>
<keyword evidence="13" id="KW-1185">Reference proteome</keyword>
<evidence type="ECO:0000256" key="11">
    <source>
        <dbReference type="SAM" id="SignalP"/>
    </source>
</evidence>
<keyword evidence="2 10" id="KW-0812">Transmembrane</keyword>
<feature type="transmembrane region" description="Helical" evidence="10">
    <location>
        <begin position="173"/>
        <end position="198"/>
    </location>
</feature>
<dbReference type="GO" id="GO:0008270">
    <property type="term" value="F:zinc ion binding"/>
    <property type="evidence" value="ECO:0007669"/>
    <property type="project" value="UniProtKB-KW"/>
</dbReference>
<dbReference type="PROSITE" id="PS50089">
    <property type="entry name" value="ZF_RING_2"/>
    <property type="match status" value="1"/>
</dbReference>
<dbReference type="OrthoDB" id="8062037at2759"/>
<evidence type="ECO:0000256" key="2">
    <source>
        <dbReference type="ARBA" id="ARBA00022692"/>
    </source>
</evidence>
<evidence type="ECO:0000256" key="7">
    <source>
        <dbReference type="ARBA" id="ARBA00023136"/>
    </source>
</evidence>
<organism evidence="13 14">
    <name type="scientific">Actinia tenebrosa</name>
    <name type="common">Australian red waratah sea anemone</name>
    <dbReference type="NCBI Taxonomy" id="6105"/>
    <lineage>
        <taxon>Eukaryota</taxon>
        <taxon>Metazoa</taxon>
        <taxon>Cnidaria</taxon>
        <taxon>Anthozoa</taxon>
        <taxon>Hexacorallia</taxon>
        <taxon>Actiniaria</taxon>
        <taxon>Actiniidae</taxon>
        <taxon>Actinia</taxon>
    </lineage>
</organism>
<gene>
    <name evidence="14" type="primary">LOC116300303</name>
</gene>
<dbReference type="PANTHER" id="PTHR45931:SF20">
    <property type="entry name" value="RING-TYPE E3 UBIQUITIN TRANSFERASE"/>
    <property type="match status" value="1"/>
</dbReference>
<sequence length="321" mass="36418">MKLSFGYVILLHSLYRTWASKYYDDRNQRVCLDKGEGNECFPYGLADFGSIAQYTTKGLIVPALPANACSTIENRNKHEKMDYIYFVLIKEGGCSFGYKALMANNAGYEFAIIHSTTSDTVVRMAAGKYGKKVDEIMSIFVGKTAGNLFLKYNYTTGTLVTIHPPSFFPNLEFYLIPFVIIIGICFILMAMFMVSRYYRSYLEKRRNRITPANLKKIPTKRFKKGDEYYDVCAICLDEYKDGDKLRILPCDHVYHCKCVDPWLTEGKKTCPVCKRPVESKKSRNTSQTDVERGQGSGSDIDADETTPLIQPSAPSNHLVEV</sequence>
<protein>
    <submittedName>
        <fullName evidence="14">E3 ubiquitin-protein ligase RNF13-like</fullName>
    </submittedName>
</protein>
<dbReference type="KEGG" id="aten:116300303"/>
<evidence type="ECO:0000256" key="6">
    <source>
        <dbReference type="ARBA" id="ARBA00022989"/>
    </source>
</evidence>
<keyword evidence="7 10" id="KW-0472">Membrane</keyword>
<feature type="signal peptide" evidence="11">
    <location>
        <begin position="1"/>
        <end position="19"/>
    </location>
</feature>
<dbReference type="GO" id="GO:0061630">
    <property type="term" value="F:ubiquitin protein ligase activity"/>
    <property type="evidence" value="ECO:0007669"/>
    <property type="project" value="TreeGrafter"/>
</dbReference>
<keyword evidence="3" id="KW-0479">Metal-binding</keyword>
<dbReference type="Gene3D" id="3.30.40.10">
    <property type="entry name" value="Zinc/RING finger domain, C3HC4 (zinc finger)"/>
    <property type="match status" value="1"/>
</dbReference>
<evidence type="ECO:0000256" key="9">
    <source>
        <dbReference type="SAM" id="MobiDB-lite"/>
    </source>
</evidence>
<name>A0A6P8IEZ2_ACTTE</name>
<dbReference type="FunCoup" id="A0A6P8IEZ2">
    <property type="interactions" value="3538"/>
</dbReference>
<evidence type="ECO:0000259" key="12">
    <source>
        <dbReference type="PROSITE" id="PS50089"/>
    </source>
</evidence>
<dbReference type="CDD" id="cd16796">
    <property type="entry name" value="RING-H2_RNF13"/>
    <property type="match status" value="1"/>
</dbReference>
<evidence type="ECO:0000256" key="4">
    <source>
        <dbReference type="ARBA" id="ARBA00022771"/>
    </source>
</evidence>
<feature type="chain" id="PRO_5028155010" evidence="11">
    <location>
        <begin position="20"/>
        <end position="321"/>
    </location>
</feature>
<dbReference type="RefSeq" id="XP_031565000.1">
    <property type="nucleotide sequence ID" value="XM_031709140.1"/>
</dbReference>
<dbReference type="AlphaFoldDB" id="A0A6P8IEZ2"/>